<proteinExistence type="predicted"/>
<reference evidence="3" key="1">
    <citation type="submission" date="2016-10" db="EMBL/GenBank/DDBJ databases">
        <authorList>
            <person name="Varghese N."/>
            <person name="Submissions S."/>
        </authorList>
    </citation>
    <scope>NUCLEOTIDE SEQUENCE [LARGE SCALE GENOMIC DNA]</scope>
    <source>
        <strain evidence="3">N6PO6</strain>
    </source>
</reference>
<dbReference type="Proteomes" id="UP000242222">
    <property type="component" value="Unassembled WGS sequence"/>
</dbReference>
<gene>
    <name evidence="2" type="ORF">SAMN05216516_10539</name>
</gene>
<evidence type="ECO:0000313" key="2">
    <source>
        <dbReference type="EMBL" id="SFN30029.1"/>
    </source>
</evidence>
<dbReference type="RefSeq" id="WP_177203320.1">
    <property type="nucleotide sequence ID" value="NZ_FOVC01000005.1"/>
</dbReference>
<keyword evidence="3" id="KW-1185">Reference proteome</keyword>
<feature type="domain" description="BstA-like C-terminal" evidence="1">
    <location>
        <begin position="160"/>
        <end position="280"/>
    </location>
</feature>
<protein>
    <recommendedName>
        <fullName evidence="1">BstA-like C-terminal domain-containing protein</fullName>
    </recommendedName>
</protein>
<dbReference type="AlphaFoldDB" id="A0A1I4XXR4"/>
<dbReference type="EMBL" id="FOVC01000005">
    <property type="protein sequence ID" value="SFN30029.1"/>
    <property type="molecule type" value="Genomic_DNA"/>
</dbReference>
<accession>A0A1I4XXR4</accession>
<dbReference type="STRING" id="1367852.SAMN05216516_10539"/>
<sequence length="306" mass="35176">MDNLSLVLSGQQIELELYPIKEADIDGVQMGVMNDGSPFLTLRGLARLCGIDHAPLLRFTSNWHEERTKPRGMFVDSLLKKQGLNLQKLFTKTVIQGTEANAFPDTVCMAILEYYAFEANQAGREIAIDNFRKLAGSQLRRFIFLSVGIDPENPRRGAMECFHERLLMNDQVPFGYFSVFREMADLALKMVRNNFNFGPSAIPDISVGKVWSTYWDRNGLDEKYGRRTKYHHVYPDWFPQHRAGPVDAWIYPDDALGEFRRWMQTEYIENRLGAYLVKKSADGDLPRIDAEKIVLSVRKPELPKPH</sequence>
<name>A0A1I4XXR4_9GAMM</name>
<dbReference type="InterPro" id="IPR058744">
    <property type="entry name" value="BstA-like_C"/>
</dbReference>
<evidence type="ECO:0000313" key="3">
    <source>
        <dbReference type="Proteomes" id="UP000242222"/>
    </source>
</evidence>
<organism evidence="2 3">
    <name type="scientific">Izhakiella capsodis</name>
    <dbReference type="NCBI Taxonomy" id="1367852"/>
    <lineage>
        <taxon>Bacteria</taxon>
        <taxon>Pseudomonadati</taxon>
        <taxon>Pseudomonadota</taxon>
        <taxon>Gammaproteobacteria</taxon>
        <taxon>Enterobacterales</taxon>
        <taxon>Erwiniaceae</taxon>
        <taxon>Izhakiella</taxon>
    </lineage>
</organism>
<dbReference type="Pfam" id="PF26567">
    <property type="entry name" value="BstA_C"/>
    <property type="match status" value="1"/>
</dbReference>
<evidence type="ECO:0000259" key="1">
    <source>
        <dbReference type="Pfam" id="PF26567"/>
    </source>
</evidence>